<dbReference type="EMBL" id="JACHHT010000001">
    <property type="protein sequence ID" value="MBB6521221.1"/>
    <property type="molecule type" value="Genomic_DNA"/>
</dbReference>
<proteinExistence type="predicted"/>
<dbReference type="InParanoid" id="A0A7X0MV08"/>
<accession>A0A7X0MV08</accession>
<reference evidence="1 2" key="1">
    <citation type="submission" date="2020-08" db="EMBL/GenBank/DDBJ databases">
        <title>Genomic Encyclopedia of Type Strains, Phase IV (KMG-IV): sequencing the most valuable type-strain genomes for metagenomic binning, comparative biology and taxonomic classification.</title>
        <authorList>
            <person name="Goeker M."/>
        </authorList>
    </citation>
    <scope>NUCLEOTIDE SEQUENCE [LARGE SCALE GENOMIC DNA]</scope>
    <source>
        <strain evidence="1 2">DSM 22368</strain>
    </source>
</reference>
<keyword evidence="2" id="KW-1185">Reference proteome</keyword>
<name>A0A7X0MV08_9GAMM</name>
<dbReference type="RefSeq" id="WP_167202732.1">
    <property type="nucleotide sequence ID" value="NZ_JAAONY010000001.1"/>
</dbReference>
<evidence type="ECO:0000313" key="2">
    <source>
        <dbReference type="Proteomes" id="UP000528457"/>
    </source>
</evidence>
<organism evidence="1 2">
    <name type="scientific">Pseudoteredinibacter isoporae</name>
    <dbReference type="NCBI Taxonomy" id="570281"/>
    <lineage>
        <taxon>Bacteria</taxon>
        <taxon>Pseudomonadati</taxon>
        <taxon>Pseudomonadota</taxon>
        <taxon>Gammaproteobacteria</taxon>
        <taxon>Cellvibrionales</taxon>
        <taxon>Cellvibrionaceae</taxon>
        <taxon>Pseudoteredinibacter</taxon>
    </lineage>
</organism>
<dbReference type="AlphaFoldDB" id="A0A7X0MV08"/>
<comment type="caution">
    <text evidence="1">The sequence shown here is derived from an EMBL/GenBank/DDBJ whole genome shotgun (WGS) entry which is preliminary data.</text>
</comment>
<evidence type="ECO:0000313" key="1">
    <source>
        <dbReference type="EMBL" id="MBB6521221.1"/>
    </source>
</evidence>
<dbReference type="Proteomes" id="UP000528457">
    <property type="component" value="Unassembled WGS sequence"/>
</dbReference>
<gene>
    <name evidence="1" type="ORF">HNR48_001499</name>
</gene>
<sequence>MNLLLSATLINLFSPAHAENSEKAAEALHMSFAKGQVFSVIIPVANNTPDGKAARKRYFDASFPLASQLGLKREGQIKIKGSSAKNFKPKVMAFYSWPNQASENQLSARPEWPEIKSLRPKAWDALNIYSKELEKDLILNFTPGKHYSLAMAWVNEKNPNDYYQYLNNIKPAVKAAGGRFIYKMNAPAYEAHGIHKKAPNNSQSAAPSQLTFVEWDNENGLKAFRASEHYKQNAHLIRSGTHQFRFFRMSL</sequence>
<dbReference type="Gene3D" id="3.30.70.100">
    <property type="match status" value="1"/>
</dbReference>
<protein>
    <submittedName>
        <fullName evidence="1">Uncharacterized protein (DUF1330 family)</fullName>
    </submittedName>
</protein>